<dbReference type="InterPro" id="IPR013783">
    <property type="entry name" value="Ig-like_fold"/>
</dbReference>
<evidence type="ECO:0000259" key="2">
    <source>
        <dbReference type="PROSITE" id="PS50835"/>
    </source>
</evidence>
<dbReference type="PROSITE" id="PS50835">
    <property type="entry name" value="IG_LIKE"/>
    <property type="match status" value="1"/>
</dbReference>
<protein>
    <recommendedName>
        <fullName evidence="2">Ig-like domain-containing protein</fullName>
    </recommendedName>
</protein>
<dbReference type="InterPro" id="IPR003597">
    <property type="entry name" value="Ig_C1-set"/>
</dbReference>
<dbReference type="Proteomes" id="UP000594454">
    <property type="component" value="Chromosome 4"/>
</dbReference>
<dbReference type="Gene3D" id="2.60.40.10">
    <property type="entry name" value="Immunoglobulins"/>
    <property type="match status" value="1"/>
</dbReference>
<dbReference type="SUPFAM" id="SSF48726">
    <property type="entry name" value="Immunoglobulin"/>
    <property type="match status" value="2"/>
</dbReference>
<dbReference type="Pfam" id="PF07654">
    <property type="entry name" value="C1-set"/>
    <property type="match status" value="1"/>
</dbReference>
<dbReference type="FunCoup" id="A0A7R8Z0T3">
    <property type="interactions" value="42"/>
</dbReference>
<dbReference type="OrthoDB" id="6478865at2759"/>
<sequence>MWKLLLLFGLWTSIVVRDFSIAVMITNLKVPTTYTLEDIKNPDPLILDCEYEVDSTETGFVLKWLLNGVQIYQWIPEHKPFPLGSMKSRIDTSFSLSTDFHHRHRAISIIKPEWNMTGEYTCSVQTFQSSDRKSSYLQIIVPETDFQLTAKVDFAANDVIIVCSVQNVFPEPVLTILFNNDQPVHAIKNLKKMPNHLYSGNVTVELPRSQIESPTPINCVLTLPGSNYTKRRETIFYDQGLTTTVEPCEEEISSAISRLEGDGLREESPN</sequence>
<feature type="domain" description="Ig-like" evidence="2">
    <location>
        <begin position="31"/>
        <end position="138"/>
    </location>
</feature>
<name>A0A7R8Z0T3_HERIL</name>
<accession>A0A7R8Z0T3</accession>
<reference evidence="3 4" key="1">
    <citation type="submission" date="2020-11" db="EMBL/GenBank/DDBJ databases">
        <authorList>
            <person name="Wallbank WR R."/>
            <person name="Pardo Diaz C."/>
            <person name="Kozak K."/>
            <person name="Martin S."/>
            <person name="Jiggins C."/>
            <person name="Moest M."/>
            <person name="Warren A I."/>
            <person name="Generalovic N T."/>
            <person name="Byers J.R.P. K."/>
            <person name="Montejo-Kovacevich G."/>
            <person name="Yen C E."/>
        </authorList>
    </citation>
    <scope>NUCLEOTIDE SEQUENCE [LARGE SCALE GENOMIC DNA]</scope>
</reference>
<dbReference type="InParanoid" id="A0A7R8Z0T3"/>
<dbReference type="AlphaFoldDB" id="A0A7R8Z0T3"/>
<dbReference type="InterPro" id="IPR007110">
    <property type="entry name" value="Ig-like_dom"/>
</dbReference>
<evidence type="ECO:0000313" key="4">
    <source>
        <dbReference type="Proteomes" id="UP000594454"/>
    </source>
</evidence>
<dbReference type="PANTHER" id="PTHR21261:SF2">
    <property type="entry name" value="GH04238P-RELATED"/>
    <property type="match status" value="1"/>
</dbReference>
<keyword evidence="1" id="KW-0732">Signal</keyword>
<gene>
    <name evidence="3" type="ORF">HERILL_LOCUS11622</name>
</gene>
<organism evidence="3 4">
    <name type="scientific">Hermetia illucens</name>
    <name type="common">Black soldier fly</name>
    <dbReference type="NCBI Taxonomy" id="343691"/>
    <lineage>
        <taxon>Eukaryota</taxon>
        <taxon>Metazoa</taxon>
        <taxon>Ecdysozoa</taxon>
        <taxon>Arthropoda</taxon>
        <taxon>Hexapoda</taxon>
        <taxon>Insecta</taxon>
        <taxon>Pterygota</taxon>
        <taxon>Neoptera</taxon>
        <taxon>Endopterygota</taxon>
        <taxon>Diptera</taxon>
        <taxon>Brachycera</taxon>
        <taxon>Stratiomyomorpha</taxon>
        <taxon>Stratiomyidae</taxon>
        <taxon>Hermetiinae</taxon>
        <taxon>Hermetia</taxon>
    </lineage>
</organism>
<dbReference type="EMBL" id="LR899012">
    <property type="protein sequence ID" value="CAD7089041.1"/>
    <property type="molecule type" value="Genomic_DNA"/>
</dbReference>
<evidence type="ECO:0000256" key="1">
    <source>
        <dbReference type="SAM" id="SignalP"/>
    </source>
</evidence>
<proteinExistence type="predicted"/>
<dbReference type="PANTHER" id="PTHR21261">
    <property type="entry name" value="BEAT PROTEIN"/>
    <property type="match status" value="1"/>
</dbReference>
<evidence type="ECO:0000313" key="3">
    <source>
        <dbReference type="EMBL" id="CAD7089041.1"/>
    </source>
</evidence>
<keyword evidence="4" id="KW-1185">Reference proteome</keyword>
<dbReference type="InterPro" id="IPR036179">
    <property type="entry name" value="Ig-like_dom_sf"/>
</dbReference>
<feature type="signal peptide" evidence="1">
    <location>
        <begin position="1"/>
        <end position="17"/>
    </location>
</feature>
<feature type="chain" id="PRO_5031185896" description="Ig-like domain-containing protein" evidence="1">
    <location>
        <begin position="18"/>
        <end position="270"/>
    </location>
</feature>